<dbReference type="PANTHER" id="PTHR43682">
    <property type="entry name" value="LACTATE UTILIZATION PROTEIN C"/>
    <property type="match status" value="1"/>
</dbReference>
<gene>
    <name evidence="2" type="ORF">FB558_4286</name>
</gene>
<dbReference type="Pfam" id="PF02589">
    <property type="entry name" value="LUD_dom"/>
    <property type="match status" value="1"/>
</dbReference>
<name>A0A543DQW5_9PSEU</name>
<dbReference type="InterPro" id="IPR003741">
    <property type="entry name" value="LUD_dom"/>
</dbReference>
<dbReference type="OrthoDB" id="9794187at2"/>
<dbReference type="RefSeq" id="WP_142056058.1">
    <property type="nucleotide sequence ID" value="NZ_VFPA01000002.1"/>
</dbReference>
<comment type="caution">
    <text evidence="2">The sequence shown here is derived from an EMBL/GenBank/DDBJ whole genome shotgun (WGS) entry which is preliminary data.</text>
</comment>
<keyword evidence="3" id="KW-1185">Reference proteome</keyword>
<evidence type="ECO:0000313" key="3">
    <source>
        <dbReference type="Proteomes" id="UP000315677"/>
    </source>
</evidence>
<dbReference type="PANTHER" id="PTHR43682:SF1">
    <property type="entry name" value="LACTATE UTILIZATION PROTEIN C"/>
    <property type="match status" value="1"/>
</dbReference>
<dbReference type="Gene3D" id="3.40.50.10420">
    <property type="entry name" value="NagB/RpiA/CoA transferase-like"/>
    <property type="match status" value="1"/>
</dbReference>
<dbReference type="SUPFAM" id="SSF100950">
    <property type="entry name" value="NagB/RpiA/CoA transferase-like"/>
    <property type="match status" value="1"/>
</dbReference>
<organism evidence="2 3">
    <name type="scientific">Pseudonocardia kunmingensis</name>
    <dbReference type="NCBI Taxonomy" id="630975"/>
    <lineage>
        <taxon>Bacteria</taxon>
        <taxon>Bacillati</taxon>
        <taxon>Actinomycetota</taxon>
        <taxon>Actinomycetes</taxon>
        <taxon>Pseudonocardiales</taxon>
        <taxon>Pseudonocardiaceae</taxon>
        <taxon>Pseudonocardia</taxon>
    </lineage>
</organism>
<proteinExistence type="predicted"/>
<sequence length="224" mass="23237">MNAREAILGRARRALADVPDVDPAVDVPVVRPEPARDRTHEQVVDLFAEQVADYRAVVERATTATAPGLVAAALRGRTPLSASGPLRVLVPPGFPDALVPDGIEVVRDGPDVAVAELDRCDGVLTTAALGIAETGTIVLDHGDGQGRRAATLVPDLHVCVVRTDQIVPGVPDAVAALDPRRPSTWISGPSATSDIELDRVEGVHGPRTLHVLVVAADAAGPSDG</sequence>
<protein>
    <submittedName>
        <fullName evidence="2">L-lactate dehydrogenase complex protein LldG</fullName>
    </submittedName>
</protein>
<accession>A0A543DQW5</accession>
<dbReference type="InterPro" id="IPR037171">
    <property type="entry name" value="NagB/RpiA_transferase-like"/>
</dbReference>
<dbReference type="Proteomes" id="UP000315677">
    <property type="component" value="Unassembled WGS sequence"/>
</dbReference>
<evidence type="ECO:0000313" key="2">
    <source>
        <dbReference type="EMBL" id="TQM11716.1"/>
    </source>
</evidence>
<dbReference type="EMBL" id="VFPA01000002">
    <property type="protein sequence ID" value="TQM11716.1"/>
    <property type="molecule type" value="Genomic_DNA"/>
</dbReference>
<dbReference type="AlphaFoldDB" id="A0A543DQW5"/>
<dbReference type="InterPro" id="IPR024185">
    <property type="entry name" value="FTHF_cligase-like_sf"/>
</dbReference>
<evidence type="ECO:0000259" key="1">
    <source>
        <dbReference type="Pfam" id="PF02589"/>
    </source>
</evidence>
<feature type="domain" description="LUD" evidence="1">
    <location>
        <begin position="116"/>
        <end position="214"/>
    </location>
</feature>
<reference evidence="2 3" key="1">
    <citation type="submission" date="2019-06" db="EMBL/GenBank/DDBJ databases">
        <title>Sequencing the genomes of 1000 actinobacteria strains.</title>
        <authorList>
            <person name="Klenk H.-P."/>
        </authorList>
    </citation>
    <scope>NUCLEOTIDE SEQUENCE [LARGE SCALE GENOMIC DNA]</scope>
    <source>
        <strain evidence="2 3">DSM 45301</strain>
    </source>
</reference>